<dbReference type="AlphaFoldDB" id="U9TEN6"/>
<proteinExistence type="predicted"/>
<dbReference type="HOGENOM" id="CLU_2575084_0_0_1"/>
<gene>
    <name evidence="1" type="ORF">GLOINDRAFT_34009</name>
</gene>
<evidence type="ECO:0000313" key="1">
    <source>
        <dbReference type="EMBL" id="ESA06575.1"/>
    </source>
</evidence>
<name>U9TEN6_RHIID</name>
<reference evidence="1" key="1">
    <citation type="submission" date="2013-07" db="EMBL/GenBank/DDBJ databases">
        <title>The genome of an arbuscular mycorrhizal fungus provides insights into the evolution of the oldest plant symbiosis.</title>
        <authorList>
            <consortium name="DOE Joint Genome Institute"/>
            <person name="Tisserant E."/>
            <person name="Malbreil M."/>
            <person name="Kuo A."/>
            <person name="Kohler A."/>
            <person name="Symeonidi A."/>
            <person name="Balestrini R."/>
            <person name="Charron P."/>
            <person name="Duensing N."/>
            <person name="Frei-dit-Frey N."/>
            <person name="Gianinazzi-Pearson V."/>
            <person name="Gilbert B."/>
            <person name="Handa Y."/>
            <person name="Hijri M."/>
            <person name="Kaul R."/>
            <person name="Kawaguchi M."/>
            <person name="Krajinski F."/>
            <person name="Lammers P."/>
            <person name="Lapierre D."/>
            <person name="Masclaux F.G."/>
            <person name="Murat C."/>
            <person name="Morin E."/>
            <person name="Ndikumana S."/>
            <person name="Pagni M."/>
            <person name="Petitpierre D."/>
            <person name="Requena N."/>
            <person name="Rosikiewicz P."/>
            <person name="Riley R."/>
            <person name="Saito K."/>
            <person name="San Clemente H."/>
            <person name="Shapiro H."/>
            <person name="van Tuinen D."/>
            <person name="Becard G."/>
            <person name="Bonfante P."/>
            <person name="Paszkowski U."/>
            <person name="Shachar-Hill Y."/>
            <person name="Young J.P."/>
            <person name="Sanders I.R."/>
            <person name="Henrissat B."/>
            <person name="Rensing S.A."/>
            <person name="Grigoriev I.V."/>
            <person name="Corradi N."/>
            <person name="Roux C."/>
            <person name="Martin F."/>
        </authorList>
    </citation>
    <scope>NUCLEOTIDE SEQUENCE</scope>
    <source>
        <strain evidence="1">DAOM 197198</strain>
    </source>
</reference>
<accession>U9TEN6</accession>
<sequence length="81" mass="9298">METILKKKEFLKKFYLATSYALSKYRNIGGKGKIRTLEAELTELIIKVCGEIAYESYERDTTHLGKNNASFERMAAADEKE</sequence>
<organism evidence="1">
    <name type="scientific">Rhizophagus irregularis (strain DAOM 181602 / DAOM 197198 / MUCL 43194)</name>
    <name type="common">Arbuscular mycorrhizal fungus</name>
    <name type="synonym">Glomus intraradices</name>
    <dbReference type="NCBI Taxonomy" id="747089"/>
    <lineage>
        <taxon>Eukaryota</taxon>
        <taxon>Fungi</taxon>
        <taxon>Fungi incertae sedis</taxon>
        <taxon>Mucoromycota</taxon>
        <taxon>Glomeromycotina</taxon>
        <taxon>Glomeromycetes</taxon>
        <taxon>Glomerales</taxon>
        <taxon>Glomeraceae</taxon>
        <taxon>Rhizophagus</taxon>
    </lineage>
</organism>
<protein>
    <submittedName>
        <fullName evidence="1">Uncharacterized protein</fullName>
    </submittedName>
</protein>
<dbReference type="EMBL" id="KI291449">
    <property type="protein sequence ID" value="ESA06575.1"/>
    <property type="molecule type" value="Genomic_DNA"/>
</dbReference>